<evidence type="ECO:0000313" key="5">
    <source>
        <dbReference type="Ensembl" id="ENSSAUP00010003686.1"/>
    </source>
</evidence>
<dbReference type="InterPro" id="IPR042490">
    <property type="entry name" value="Thio_Ohase/BAAT_N"/>
</dbReference>
<reference evidence="5" key="1">
    <citation type="submission" date="2021-04" db="EMBL/GenBank/DDBJ databases">
        <authorList>
            <consortium name="Wellcome Sanger Institute Data Sharing"/>
        </authorList>
    </citation>
    <scope>NUCLEOTIDE SEQUENCE [LARGE SCALE GENOMIC DNA]</scope>
</reference>
<dbReference type="SUPFAM" id="SSF53474">
    <property type="entry name" value="alpha/beta-Hydrolases"/>
    <property type="match status" value="1"/>
</dbReference>
<feature type="domain" description="BAAT/Acyl-CoA thioester hydrolase C-terminal" evidence="4">
    <location>
        <begin position="199"/>
        <end position="408"/>
    </location>
</feature>
<dbReference type="GO" id="GO:0047617">
    <property type="term" value="F:fatty acyl-CoA hydrolase activity"/>
    <property type="evidence" value="ECO:0007669"/>
    <property type="project" value="TreeGrafter"/>
</dbReference>
<dbReference type="Gene3D" id="3.40.50.1820">
    <property type="entry name" value="alpha/beta hydrolase"/>
    <property type="match status" value="1"/>
</dbReference>
<dbReference type="InterPro" id="IPR006862">
    <property type="entry name" value="Thio_Ohase/aa_AcTrfase"/>
</dbReference>
<reference evidence="5" key="2">
    <citation type="submission" date="2025-08" db="UniProtKB">
        <authorList>
            <consortium name="Ensembl"/>
        </authorList>
    </citation>
    <scope>IDENTIFICATION</scope>
</reference>
<dbReference type="FunFam" id="3.40.50.1820:FF:000024">
    <property type="entry name" value="acyl-coenzyme A thioesterase 4"/>
    <property type="match status" value="1"/>
</dbReference>
<dbReference type="GO" id="GO:0006637">
    <property type="term" value="P:acyl-CoA metabolic process"/>
    <property type="evidence" value="ECO:0007669"/>
    <property type="project" value="InterPro"/>
</dbReference>
<evidence type="ECO:0000256" key="2">
    <source>
        <dbReference type="PIRSR" id="PIRSR016521-1"/>
    </source>
</evidence>
<feature type="active site" description="Charge relay system" evidence="2">
    <location>
        <position position="323"/>
    </location>
</feature>
<dbReference type="Pfam" id="PF04775">
    <property type="entry name" value="Bile_Hydr_Trans"/>
    <property type="match status" value="1"/>
</dbReference>
<dbReference type="InterPro" id="IPR029058">
    <property type="entry name" value="AB_hydrolase_fold"/>
</dbReference>
<sequence>VAATTSCQVLPSARCLFDEPFQVKVGGLRVGQMVTVKAASTDERGVVFSSSATYRADGDGEIDLDRDPSLSGSYVGVEPMGLLWSLRTDTLHWYFFKNKVVEPMVVKLSVHEGEGEGDGRMLAEVTNERFLIGDGVSRLPIKEGNVQGVLFTPPEGPFPAVLDLCTFMSEKRASLLANKGFVVLAVEVYIKKIENTKEIHLDRFEEAMDFLRQQPKVDSKGVGIISRSKGADITLSLAAFVPGVQAVVWINGCSANVGFPLYYKKRQILSPLLYDFSKVIPTESGARIVKCCVKNPLAEENKGSLIPIQQAKAHFLFVVSEDDLNWDSKGYVDEMVQRLKHHGKDNFETVCYPGAGHLLEPPYGPYCPSTFHGLVRYPVLWGGEPRAHAVAEVHMWKKVQEFLRTHLSCEETKTKAML</sequence>
<accession>A0A671TQL3</accession>
<dbReference type="Gene3D" id="2.60.40.2240">
    <property type="entry name" value="Acyl-CoA thioester hydrolase/BAAT N-terminal domain"/>
    <property type="match status" value="1"/>
</dbReference>
<evidence type="ECO:0008006" key="7">
    <source>
        <dbReference type="Google" id="ProtNLM"/>
    </source>
</evidence>
<dbReference type="Pfam" id="PF08840">
    <property type="entry name" value="BAAT_C"/>
    <property type="match status" value="1"/>
</dbReference>
<dbReference type="Ensembl" id="ENSSAUT00010003979.1">
    <property type="protein sequence ID" value="ENSSAUP00010003686.1"/>
    <property type="gene ID" value="ENSSAUG00010001893.1"/>
</dbReference>
<feature type="domain" description="Acyl-CoA thioester hydrolase/bile acid-CoA amino acid N-acetyltransferase" evidence="3">
    <location>
        <begin position="18"/>
        <end position="143"/>
    </location>
</feature>
<evidence type="ECO:0000259" key="4">
    <source>
        <dbReference type="Pfam" id="PF08840"/>
    </source>
</evidence>
<name>A0A671TQL3_SPAAU</name>
<comment type="similarity">
    <text evidence="1">Belongs to the C/M/P thioester hydrolase family.</text>
</comment>
<keyword evidence="6" id="KW-1185">Reference proteome</keyword>
<dbReference type="InterPro" id="IPR014940">
    <property type="entry name" value="BAAT_C"/>
</dbReference>
<proteinExistence type="inferred from homology"/>
<feature type="active site" description="Charge relay system" evidence="2">
    <location>
        <position position="357"/>
    </location>
</feature>
<organism evidence="5 6">
    <name type="scientific">Sparus aurata</name>
    <name type="common">Gilthead sea bream</name>
    <dbReference type="NCBI Taxonomy" id="8175"/>
    <lineage>
        <taxon>Eukaryota</taxon>
        <taxon>Metazoa</taxon>
        <taxon>Chordata</taxon>
        <taxon>Craniata</taxon>
        <taxon>Vertebrata</taxon>
        <taxon>Euteleostomi</taxon>
        <taxon>Actinopterygii</taxon>
        <taxon>Neopterygii</taxon>
        <taxon>Teleostei</taxon>
        <taxon>Neoteleostei</taxon>
        <taxon>Acanthomorphata</taxon>
        <taxon>Eupercaria</taxon>
        <taxon>Spariformes</taxon>
        <taxon>Sparidae</taxon>
        <taxon>Sparus</taxon>
    </lineage>
</organism>
<dbReference type="AlphaFoldDB" id="A0A671TQL3"/>
<gene>
    <name evidence="5" type="primary">LOC115592085</name>
</gene>
<evidence type="ECO:0000256" key="1">
    <source>
        <dbReference type="ARBA" id="ARBA00006538"/>
    </source>
</evidence>
<evidence type="ECO:0000313" key="6">
    <source>
        <dbReference type="Proteomes" id="UP000472265"/>
    </source>
</evidence>
<dbReference type="GeneTree" id="ENSGT01010000222336"/>
<dbReference type="PIRSF" id="PIRSF016521">
    <property type="entry name" value="Acyl-CoA_hydro"/>
    <property type="match status" value="1"/>
</dbReference>
<evidence type="ECO:0000259" key="3">
    <source>
        <dbReference type="Pfam" id="PF04775"/>
    </source>
</evidence>
<dbReference type="GO" id="GO:0006631">
    <property type="term" value="P:fatty acid metabolic process"/>
    <property type="evidence" value="ECO:0007669"/>
    <property type="project" value="TreeGrafter"/>
</dbReference>
<feature type="active site" description="Charge relay system" evidence="2">
    <location>
        <position position="228"/>
    </location>
</feature>
<protein>
    <recommendedName>
        <fullName evidence="7">Acyl-coenzyme A thioesterase 1-like</fullName>
    </recommendedName>
</protein>
<dbReference type="Proteomes" id="UP000472265">
    <property type="component" value="Chromosome 11"/>
</dbReference>
<reference evidence="5" key="3">
    <citation type="submission" date="2025-09" db="UniProtKB">
        <authorList>
            <consortium name="Ensembl"/>
        </authorList>
    </citation>
    <scope>IDENTIFICATION</scope>
</reference>
<dbReference type="PANTHER" id="PTHR10824:SF17">
    <property type="entry name" value="ACYL-COENZYME A THIOESTERASE 6"/>
    <property type="match status" value="1"/>
</dbReference>
<dbReference type="InterPro" id="IPR016662">
    <property type="entry name" value="Acyl-CoA_thioEstase_long-chain"/>
</dbReference>
<dbReference type="PANTHER" id="PTHR10824">
    <property type="entry name" value="ACYL-COENZYME A THIOESTERASE-RELATED"/>
    <property type="match status" value="1"/>
</dbReference>